<feature type="compositionally biased region" description="Basic and acidic residues" evidence="1">
    <location>
        <begin position="231"/>
        <end position="257"/>
    </location>
</feature>
<gene>
    <name evidence="2" type="ORF">NDU88_004979</name>
</gene>
<feature type="region of interest" description="Disordered" evidence="1">
    <location>
        <begin position="679"/>
        <end position="2366"/>
    </location>
</feature>
<protein>
    <submittedName>
        <fullName evidence="2">Uncharacterized protein</fullName>
    </submittedName>
</protein>
<feature type="compositionally biased region" description="Basic and acidic residues" evidence="1">
    <location>
        <begin position="1323"/>
        <end position="1335"/>
    </location>
</feature>
<feature type="compositionally biased region" description="Basic and acidic residues" evidence="1">
    <location>
        <begin position="169"/>
        <end position="187"/>
    </location>
</feature>
<feature type="region of interest" description="Disordered" evidence="1">
    <location>
        <begin position="2422"/>
        <end position="2459"/>
    </location>
</feature>
<feature type="compositionally biased region" description="Acidic residues" evidence="1">
    <location>
        <begin position="1857"/>
        <end position="1867"/>
    </location>
</feature>
<feature type="compositionally biased region" description="Basic and acidic residues" evidence="1">
    <location>
        <begin position="1455"/>
        <end position="1473"/>
    </location>
</feature>
<feature type="compositionally biased region" description="Acidic residues" evidence="1">
    <location>
        <begin position="1989"/>
        <end position="1999"/>
    </location>
</feature>
<feature type="compositionally biased region" description="Basic and acidic residues" evidence="1">
    <location>
        <begin position="2001"/>
        <end position="2019"/>
    </location>
</feature>
<feature type="compositionally biased region" description="Acidic residues" evidence="1">
    <location>
        <begin position="629"/>
        <end position="639"/>
    </location>
</feature>
<feature type="compositionally biased region" description="Basic and acidic residues" evidence="1">
    <location>
        <begin position="1960"/>
        <end position="1984"/>
    </location>
</feature>
<feature type="compositionally biased region" description="Basic and acidic residues" evidence="1">
    <location>
        <begin position="1552"/>
        <end position="1576"/>
    </location>
</feature>
<feature type="compositionally biased region" description="Acidic residues" evidence="1">
    <location>
        <begin position="1312"/>
        <end position="1321"/>
    </location>
</feature>
<feature type="region of interest" description="Disordered" evidence="1">
    <location>
        <begin position="158"/>
        <end position="392"/>
    </location>
</feature>
<dbReference type="EMBL" id="JANPWB010000011">
    <property type="protein sequence ID" value="KAJ1126572.1"/>
    <property type="molecule type" value="Genomic_DNA"/>
</dbReference>
<feature type="compositionally biased region" description="Basic and acidic residues" evidence="1">
    <location>
        <begin position="509"/>
        <end position="521"/>
    </location>
</feature>
<feature type="compositionally biased region" description="Basic residues" evidence="1">
    <location>
        <begin position="2265"/>
        <end position="2277"/>
    </location>
</feature>
<feature type="region of interest" description="Disordered" evidence="1">
    <location>
        <begin position="96"/>
        <end position="135"/>
    </location>
</feature>
<feature type="compositionally biased region" description="Basic and acidic residues" evidence="1">
    <location>
        <begin position="1690"/>
        <end position="1714"/>
    </location>
</feature>
<feature type="compositionally biased region" description="Basic and acidic residues" evidence="1">
    <location>
        <begin position="779"/>
        <end position="791"/>
    </location>
</feature>
<feature type="compositionally biased region" description="Basic and acidic residues" evidence="1">
    <location>
        <begin position="1414"/>
        <end position="1438"/>
    </location>
</feature>
<feature type="compositionally biased region" description="Basic residues" evidence="1">
    <location>
        <begin position="2247"/>
        <end position="2256"/>
    </location>
</feature>
<feature type="compositionally biased region" description="Basic and acidic residues" evidence="1">
    <location>
        <begin position="477"/>
        <end position="492"/>
    </location>
</feature>
<feature type="compositionally biased region" description="Basic residues" evidence="1">
    <location>
        <begin position="2350"/>
        <end position="2365"/>
    </location>
</feature>
<feature type="compositionally biased region" description="Basic and acidic residues" evidence="1">
    <location>
        <begin position="1869"/>
        <end position="1881"/>
    </location>
</feature>
<feature type="compositionally biased region" description="Basic and acidic residues" evidence="1">
    <location>
        <begin position="2215"/>
        <end position="2233"/>
    </location>
</feature>
<feature type="compositionally biased region" description="Basic and acidic residues" evidence="1">
    <location>
        <begin position="1006"/>
        <end position="1029"/>
    </location>
</feature>
<feature type="compositionally biased region" description="Acidic residues" evidence="1">
    <location>
        <begin position="899"/>
        <end position="909"/>
    </location>
</feature>
<feature type="compositionally biased region" description="Basic and acidic residues" evidence="1">
    <location>
        <begin position="1642"/>
        <end position="1658"/>
    </location>
</feature>
<feature type="compositionally biased region" description="Acidic residues" evidence="1">
    <location>
        <begin position="102"/>
        <end position="118"/>
    </location>
</feature>
<feature type="compositionally biased region" description="Basic and acidic residues" evidence="1">
    <location>
        <begin position="2183"/>
        <end position="2204"/>
    </location>
</feature>
<feature type="compositionally biased region" description="Basic and acidic residues" evidence="1">
    <location>
        <begin position="2142"/>
        <end position="2157"/>
    </location>
</feature>
<feature type="compositionally biased region" description="Basic and acidic residues" evidence="1">
    <location>
        <begin position="747"/>
        <end position="762"/>
    </location>
</feature>
<feature type="compositionally biased region" description="Basic and acidic residues" evidence="1">
    <location>
        <begin position="1188"/>
        <end position="1203"/>
    </location>
</feature>
<feature type="compositionally biased region" description="Basic and acidic residues" evidence="1">
    <location>
        <begin position="31"/>
        <end position="44"/>
    </location>
</feature>
<feature type="compositionally biased region" description="Basic and acidic residues" evidence="1">
    <location>
        <begin position="1282"/>
        <end position="1308"/>
    </location>
</feature>
<feature type="region of interest" description="Disordered" evidence="1">
    <location>
        <begin position="2690"/>
        <end position="2711"/>
    </location>
</feature>
<feature type="compositionally biased region" description="Basic and acidic residues" evidence="1">
    <location>
        <begin position="1835"/>
        <end position="1852"/>
    </location>
</feature>
<reference evidence="2" key="1">
    <citation type="journal article" date="2022" name="bioRxiv">
        <title>Sequencing and chromosome-scale assembly of the giantPleurodeles waltlgenome.</title>
        <authorList>
            <person name="Brown T."/>
            <person name="Elewa A."/>
            <person name="Iarovenko S."/>
            <person name="Subramanian E."/>
            <person name="Araus A.J."/>
            <person name="Petzold A."/>
            <person name="Susuki M."/>
            <person name="Suzuki K.-i.T."/>
            <person name="Hayashi T."/>
            <person name="Toyoda A."/>
            <person name="Oliveira C."/>
            <person name="Osipova E."/>
            <person name="Leigh N.D."/>
            <person name="Simon A."/>
            <person name="Yun M.H."/>
        </authorList>
    </citation>
    <scope>NUCLEOTIDE SEQUENCE</scope>
    <source>
        <strain evidence="2">20211129_DDA</strain>
        <tissue evidence="2">Liver</tissue>
    </source>
</reference>
<proteinExistence type="predicted"/>
<feature type="compositionally biased region" description="Acidic residues" evidence="1">
    <location>
        <begin position="2328"/>
        <end position="2337"/>
    </location>
</feature>
<feature type="region of interest" description="Disordered" evidence="1">
    <location>
        <begin position="23"/>
        <end position="56"/>
    </location>
</feature>
<accession>A0AAV7PH76</accession>
<feature type="compositionally biased region" description="Acidic residues" evidence="1">
    <location>
        <begin position="365"/>
        <end position="375"/>
    </location>
</feature>
<feature type="compositionally biased region" description="Basic and acidic residues" evidence="1">
    <location>
        <begin position="2098"/>
        <end position="2122"/>
    </location>
</feature>
<feature type="compositionally biased region" description="Basic and acidic residues" evidence="1">
    <location>
        <begin position="1144"/>
        <end position="1168"/>
    </location>
</feature>
<feature type="compositionally biased region" description="Basic and acidic residues" evidence="1">
    <location>
        <begin position="377"/>
        <end position="389"/>
    </location>
</feature>
<feature type="compositionally biased region" description="Basic and acidic residues" evidence="1">
    <location>
        <begin position="600"/>
        <end position="624"/>
    </location>
</feature>
<feature type="compositionally biased region" description="Basic and acidic residues" evidence="1">
    <location>
        <begin position="911"/>
        <end position="929"/>
    </location>
</feature>
<comment type="caution">
    <text evidence="2">The sequence shown here is derived from an EMBL/GenBank/DDBJ whole genome shotgun (WGS) entry which is preliminary data.</text>
</comment>
<evidence type="ECO:0000313" key="2">
    <source>
        <dbReference type="EMBL" id="KAJ1126572.1"/>
    </source>
</evidence>
<feature type="compositionally biased region" description="Basic and acidic residues" evidence="1">
    <location>
        <begin position="870"/>
        <end position="885"/>
    </location>
</feature>
<feature type="region of interest" description="Disordered" evidence="1">
    <location>
        <begin position="409"/>
        <end position="665"/>
    </location>
</feature>
<feature type="compositionally biased region" description="Polar residues" evidence="1">
    <location>
        <begin position="2433"/>
        <end position="2444"/>
    </location>
</feature>
<dbReference type="Proteomes" id="UP001066276">
    <property type="component" value="Chromosome 7"/>
</dbReference>
<feature type="compositionally biased region" description="Basic residues" evidence="1">
    <location>
        <begin position="2449"/>
        <end position="2459"/>
    </location>
</feature>
<feature type="compositionally biased region" description="Acidic residues" evidence="1">
    <location>
        <begin position="767"/>
        <end position="777"/>
    </location>
</feature>
<organism evidence="2 3">
    <name type="scientific">Pleurodeles waltl</name>
    <name type="common">Iberian ribbed newt</name>
    <dbReference type="NCBI Taxonomy" id="8319"/>
    <lineage>
        <taxon>Eukaryota</taxon>
        <taxon>Metazoa</taxon>
        <taxon>Chordata</taxon>
        <taxon>Craniata</taxon>
        <taxon>Vertebrata</taxon>
        <taxon>Euteleostomi</taxon>
        <taxon>Amphibia</taxon>
        <taxon>Batrachia</taxon>
        <taxon>Caudata</taxon>
        <taxon>Salamandroidea</taxon>
        <taxon>Salamandridae</taxon>
        <taxon>Pleurodelinae</taxon>
        <taxon>Pleurodeles</taxon>
    </lineage>
</organism>
<name>A0AAV7PH76_PLEWA</name>
<feature type="compositionally biased region" description="Acidic residues" evidence="1">
    <location>
        <begin position="497"/>
        <end position="507"/>
    </location>
</feature>
<feature type="compositionally biased region" description="Polar residues" evidence="1">
    <location>
        <begin position="2690"/>
        <end position="2699"/>
    </location>
</feature>
<feature type="compositionally biased region" description="Basic and acidic residues" evidence="1">
    <location>
        <begin position="345"/>
        <end position="360"/>
    </location>
</feature>
<evidence type="ECO:0000256" key="1">
    <source>
        <dbReference type="SAM" id="MobiDB-lite"/>
    </source>
</evidence>
<evidence type="ECO:0000313" key="3">
    <source>
        <dbReference type="Proteomes" id="UP001066276"/>
    </source>
</evidence>
<sequence length="3048" mass="326042">MTPNNSGLLKKYGLFRKIFRGKGRRGRNRGKVADYDDKGSREENVLEGYDDVPEENIEPYLEINPEEDTIEGSDAVYPELGRRRITGKGDGIQIRKPVITLDDSEENESIEEENNEGEIPDRRHPAVKGYIGKDAGGKVPVGGNLGWRKVKGVYVRKTAQKSTVRRKGNGAEKDSTPDAKRIDKPDSTEENVFSLNEDVGSVSDENVADNDLVQTPEGNPDSYGINTLKEYSPKEDQPDESHADRNVIPGKDTESHVPVKGILGGKKVKGVRFGKLVPTGPIRRKGHGLPEANEPVDETIDRPDITGDRNTSPVPDDDSTPGNERLDVNGIAPNDDIGRAPNENVDDKEPGLESVHKPDGIEQTEPTEELAEGVEPDGSRPRKDTESKISIKGILGGKKVKGVRFGKIVPTGPIRRKGQGLPEANEPVDETIDRPDITGDRNTSPVPDDDSTPGNERLDVNGIAPNDDIGRAPNENVDDKEPGLESVHKPDGIEQTEPTEELAEGAEPDGSRPRKDTESKMPVKGILGGKKVKGVRFGKIVPTGPIRRKGQGLPEANEPVDETIDRPDITGDRNTSPVPDDDSTPENERLDVYGVAPNDEIGRVSKENVDDKEPGLESVHKPDFIEQTEPTEELSEVDQPDGSRPDRNGIPRKDTESKVPVKGILGGKKVRGVRFGKIVPTGPIRRKGHGLPEANEPVDETIDRPDITGDRNTSPVPDDDSTPGNERLDVNGIAPNDDIGRAPNENVDDKEPGLESVHKPDGIEQTEPTEELAEGVEPDGSRPRKDTESKMPVKGILGGKKVKGVRFGKIVPTGPIRRKGQGLPEANEPVDETIDRPDITGDRNTSPVPDDDSTPGNERLDVYGVAPNDEIGRVPKENIDYKEPGLESVHNPDFIEQTEPTEELSEVDQPDGSRPDRNGIPRKDTESKVPVKGILGGKKVKGVRFGKIVPTGPIRRKGQGPPEPIEPVEETIDRPDITGDRNTSPDDDSTPGNERLDVNGVAPNDDIGRAPKENVDDKEPGLESVHKPDGVVQTEPTEELPEGGQSDGSRPDRNGMQGKESESQVPVKGTLVGKKDTGVRIGKIIRNGTTWKKGKGAPEENEPVDETTDRPDISGDRNISPVRDDESSPGNERLNVYGVAPNDDIGRVAKENVDDKEPGLESVRKPDFIEQTEPTEELSEGDQPSGSRPDRNGIPRKDTEGKVPVKGILGGKKVKGVRFGKIVPTGPIRRKGQGLPEPNEPVDETIDRPDITGDRNTSPVPDDDSTQGNERLDVNGIAPNDDIGRAPKENVDDKEPGLQSVHKPDGIKQTEPTEELAEGVEPDGSRPRKDTESKMPVKGILGGKKVNGVRFGKIVPTGPIRRKGQGLPEANEPVDETIDRPDITGDRNTSPVPDDDSTPGNERLDVYGVAPNDKIGRVPKENVDDKEPGLESVHKPDFIEQTEPTEEFSEVDQPDGSRPDRNGIPRKDTESKVPVKGILGGKKVKGVRFGKIVPTGPIRRKGQGPPEPNEPVDETIDRPDITGDSNTSPVPDDDSTPGNERLDVNGVAPNDDIGRAPKENVDDKEPGLESVHKPDGIEQTEPTEELPEGVQSDGSRPDRNGMQGKESESQVPVKGTLVGKKVTGVRIGKIIRNGTTWKKGKGAPEENKPVDETTDRPDISGNRNISPVPDDESSPGNERLDVYGVAPNDDIGRVPKENVDDKEPGLESVRKPDFIEQTEPTEELSEGDQPSGSRPDRNGIPQKDTESKVPVKGILGGKKVKGVRFGKIVPTGPIRRKGQGLPEPNEPVDETIDRPDITGDRNTSPVPDDDSTPGNERLDVNGIAPNDDIGGAPKENVDDKEPGLESVHKPDGIEQTEPTEELAEGVEPDGSRPRKDTESKMPVKGILGGKKVNGVRFGKIVPTGPIRRKGQGLPEANEPVDETIDRPDITGDRNTSPVPDDDSTPGNERLDVYGVAPNDEIGRVAKENVDDKEPGLESVHKSDFIEQTEPTEELSEVDQPDGSRPDRNVIPRKDTESKVPVKGILGGKKVKGVRFGKIVPTGPIRRKGQGPPEPNEPVDETIDRPDITGDRNTSPVPDDDSTPGNERLDVYGVAPNDDIGRVPKENVDDKEPGLESVRKPDFIEQTEPTEELSEGDQPSGSRPDRNEIPRKDTESKVPIKGTLGAKKIKGAKVGKIVPRVNVRRKDQGAPEKNEPVEEPSDRPDITGNSISSVPDDERRQEIERPESTEKSPKGDQPGGSSLDRNKFFGKGKRNKVPIKGNLGGKKVKGGKVGKRIQKGTIRQKDKDAPGENEPVDETADRLDIMGDYDVSGMEVKGKPRQQVYFEPYESDGNESTEESPGGDGLINGGPRRKGLTGKGARRKGSVKGNFGVKMISGVIKKKVLQRDSLKGKAIGQAVISEDGSNDGQPDIIVNDVEPGKVEGSYSETEDFEQPSNKNVLNEGTTDVKRSRRGKRIPRKRVGYKGNVKGSLNLKRVPETKRVGSGFIGGNLGGNIGESYKTPEGILFDGDVAEGKAHYDYGFGQKGSILKGYELKESVINTVGGKGVVGVNLGEDGIFTTTRRRKGDLINGDTIGVNEIIGGSTNVINLKSKEEEPGQGTTEGSRQNVVIPKHRVLLRSDTGPKIANVITAGKGTPAQATTFADGNPGESKGVDGMFGDRAFKNTVSEKQGVIVVNTDRNGSVRDNLSINQATESNTKSIVGRDRDDSDVQEDKNIGAISTGENGPDGEKLVKSGIIGGDGNPGISSGGNVLDGSAVGGLGHTESDLGLSGFKEGIQEGKWSVGDDGSLKGQGQDTFDGSGIAEGGLRRKWFVGGGVDGKGSARGSVGGNINNAGFDGEQSLIGGSGNGEASTGGSFGVNGMDESNQDGKLFVRGGTDGKGVSEASFIGNENTADSQGGTWLVGGGANGQGGRRGFRGNGISARGKWFVGGTVGETASAGMLAGGNGVDLGSTGGKWVVGGDADEKRSTGGSSGDGFKAKVSQGGKWFIGGDSQRAGISVGSEGGQWFTEGSLGKKGTKESAGSVTVGRNYNLRNLGANGLSGRPRGF</sequence>
<feature type="compositionally biased region" description="Acidic residues" evidence="1">
    <location>
        <begin position="1443"/>
        <end position="1453"/>
    </location>
</feature>
<feature type="compositionally biased region" description="Basic and acidic residues" evidence="1">
    <location>
        <begin position="2701"/>
        <end position="2711"/>
    </location>
</feature>
<feature type="compositionally biased region" description="Basic and acidic residues" evidence="1">
    <location>
        <begin position="641"/>
        <end position="659"/>
    </location>
</feature>
<keyword evidence="3" id="KW-1185">Reference proteome</keyword>